<gene>
    <name evidence="1" type="ORF">METZ01_LOCUS99360</name>
</gene>
<dbReference type="EMBL" id="UINC01010458">
    <property type="protein sequence ID" value="SVA46506.1"/>
    <property type="molecule type" value="Genomic_DNA"/>
</dbReference>
<protein>
    <submittedName>
        <fullName evidence="1">Uncharacterized protein</fullName>
    </submittedName>
</protein>
<organism evidence="1">
    <name type="scientific">marine metagenome</name>
    <dbReference type="NCBI Taxonomy" id="408172"/>
    <lineage>
        <taxon>unclassified sequences</taxon>
        <taxon>metagenomes</taxon>
        <taxon>ecological metagenomes</taxon>
    </lineage>
</organism>
<reference evidence="1" key="1">
    <citation type="submission" date="2018-05" db="EMBL/GenBank/DDBJ databases">
        <authorList>
            <person name="Lanie J.A."/>
            <person name="Ng W.-L."/>
            <person name="Kazmierczak K.M."/>
            <person name="Andrzejewski T.M."/>
            <person name="Davidsen T.M."/>
            <person name="Wayne K.J."/>
            <person name="Tettelin H."/>
            <person name="Glass J.I."/>
            <person name="Rusch D."/>
            <person name="Podicherti R."/>
            <person name="Tsui H.-C.T."/>
            <person name="Winkler M.E."/>
        </authorList>
    </citation>
    <scope>NUCLEOTIDE SEQUENCE</scope>
</reference>
<proteinExistence type="predicted"/>
<name>A0A381W1S5_9ZZZZ</name>
<accession>A0A381W1S5</accession>
<feature type="non-terminal residue" evidence="1">
    <location>
        <position position="54"/>
    </location>
</feature>
<sequence>MIHLKSHSHCIPLMLICMLNFVCTSSDSSIKWPTAGWEVTTATSQGMNYDSLYA</sequence>
<evidence type="ECO:0000313" key="1">
    <source>
        <dbReference type="EMBL" id="SVA46506.1"/>
    </source>
</evidence>
<dbReference type="AlphaFoldDB" id="A0A381W1S5"/>